<dbReference type="InterPro" id="IPR000835">
    <property type="entry name" value="HTH_MarR-typ"/>
</dbReference>
<dbReference type="InterPro" id="IPR036388">
    <property type="entry name" value="WH-like_DNA-bd_sf"/>
</dbReference>
<dbReference type="InterPro" id="IPR036390">
    <property type="entry name" value="WH_DNA-bd_sf"/>
</dbReference>
<sequence>MSDDPVLRVERELGLFLRRARAASAGVARTVHPELDASAYLLLATVALTPGTRTSDLADLVGVGRGTMSRQVTRLERLGLLTRTPDPRDSRSQPLELTAEGTRRLAHARAARQRYLRGTLAGWEPGELTHLADLLGRLNDDLVQQDDLARGDDPARRGEGAGDPVG</sequence>
<dbReference type="EMBL" id="CP001964">
    <property type="protein sequence ID" value="ADG75707.1"/>
    <property type="molecule type" value="Genomic_DNA"/>
</dbReference>
<evidence type="ECO:0000313" key="3">
    <source>
        <dbReference type="EMBL" id="ADG75707.1"/>
    </source>
</evidence>
<gene>
    <name evidence="3" type="ordered locus">Cfla_2822</name>
</gene>
<protein>
    <submittedName>
        <fullName evidence="3">Transcriptional regulator, MarR family</fullName>
    </submittedName>
</protein>
<dbReference type="SUPFAM" id="SSF46785">
    <property type="entry name" value="Winged helix' DNA-binding domain"/>
    <property type="match status" value="1"/>
</dbReference>
<dbReference type="InterPro" id="IPR039422">
    <property type="entry name" value="MarR/SlyA-like"/>
</dbReference>
<dbReference type="AlphaFoldDB" id="D5UJR9"/>
<organism evidence="3 4">
    <name type="scientific">Cellulomonas flavigena (strain ATCC 482 / DSM 20109 / BCRC 11376 / JCM 18109 / NBRC 3775 / NCIMB 8073 / NRS 134)</name>
    <dbReference type="NCBI Taxonomy" id="446466"/>
    <lineage>
        <taxon>Bacteria</taxon>
        <taxon>Bacillati</taxon>
        <taxon>Actinomycetota</taxon>
        <taxon>Actinomycetes</taxon>
        <taxon>Micrococcales</taxon>
        <taxon>Cellulomonadaceae</taxon>
        <taxon>Cellulomonas</taxon>
    </lineage>
</organism>
<dbReference type="PANTHER" id="PTHR33164:SF57">
    <property type="entry name" value="MARR-FAMILY TRANSCRIPTIONAL REGULATOR"/>
    <property type="match status" value="1"/>
</dbReference>
<evidence type="ECO:0000256" key="1">
    <source>
        <dbReference type="SAM" id="MobiDB-lite"/>
    </source>
</evidence>
<dbReference type="PROSITE" id="PS50995">
    <property type="entry name" value="HTH_MARR_2"/>
    <property type="match status" value="1"/>
</dbReference>
<dbReference type="PANTHER" id="PTHR33164">
    <property type="entry name" value="TRANSCRIPTIONAL REGULATOR, MARR FAMILY"/>
    <property type="match status" value="1"/>
</dbReference>
<feature type="region of interest" description="Disordered" evidence="1">
    <location>
        <begin position="145"/>
        <end position="166"/>
    </location>
</feature>
<feature type="domain" description="HTH marR-type" evidence="2">
    <location>
        <begin position="10"/>
        <end position="140"/>
    </location>
</feature>
<accession>D5UJR9</accession>
<dbReference type="Proteomes" id="UP000000849">
    <property type="component" value="Chromosome"/>
</dbReference>
<keyword evidence="4" id="KW-1185">Reference proteome</keyword>
<feature type="compositionally biased region" description="Basic and acidic residues" evidence="1">
    <location>
        <begin position="147"/>
        <end position="160"/>
    </location>
</feature>
<dbReference type="Pfam" id="PF01047">
    <property type="entry name" value="MarR"/>
    <property type="match status" value="1"/>
</dbReference>
<dbReference type="GO" id="GO:0006950">
    <property type="term" value="P:response to stress"/>
    <property type="evidence" value="ECO:0007669"/>
    <property type="project" value="TreeGrafter"/>
</dbReference>
<dbReference type="eggNOG" id="COG1846">
    <property type="taxonomic scope" value="Bacteria"/>
</dbReference>
<dbReference type="SMART" id="SM00347">
    <property type="entry name" value="HTH_MARR"/>
    <property type="match status" value="1"/>
</dbReference>
<evidence type="ECO:0000313" key="4">
    <source>
        <dbReference type="Proteomes" id="UP000000849"/>
    </source>
</evidence>
<dbReference type="Gene3D" id="1.10.10.10">
    <property type="entry name" value="Winged helix-like DNA-binding domain superfamily/Winged helix DNA-binding domain"/>
    <property type="match status" value="1"/>
</dbReference>
<dbReference type="GO" id="GO:0003700">
    <property type="term" value="F:DNA-binding transcription factor activity"/>
    <property type="evidence" value="ECO:0007669"/>
    <property type="project" value="InterPro"/>
</dbReference>
<dbReference type="KEGG" id="cfl:Cfla_2822"/>
<dbReference type="RefSeq" id="WP_013118038.1">
    <property type="nucleotide sequence ID" value="NC_014151.1"/>
</dbReference>
<dbReference type="HOGENOM" id="CLU_083287_15_0_11"/>
<dbReference type="OrthoDB" id="9154853at2"/>
<name>D5UJR9_CELFN</name>
<evidence type="ECO:0000259" key="2">
    <source>
        <dbReference type="PROSITE" id="PS50995"/>
    </source>
</evidence>
<reference evidence="3 4" key="1">
    <citation type="journal article" date="2010" name="Stand. Genomic Sci.">
        <title>Complete genome sequence of Cellulomonas flavigena type strain (134).</title>
        <authorList>
            <person name="Abt B."/>
            <person name="Foster B."/>
            <person name="Lapidus A."/>
            <person name="Clum A."/>
            <person name="Sun H."/>
            <person name="Pukall R."/>
            <person name="Lucas S."/>
            <person name="Glavina Del Rio T."/>
            <person name="Nolan M."/>
            <person name="Tice H."/>
            <person name="Cheng J.F."/>
            <person name="Pitluck S."/>
            <person name="Liolios K."/>
            <person name="Ivanova N."/>
            <person name="Mavromatis K."/>
            <person name="Ovchinnikova G."/>
            <person name="Pati A."/>
            <person name="Goodwin L."/>
            <person name="Chen A."/>
            <person name="Palaniappan K."/>
            <person name="Land M."/>
            <person name="Hauser L."/>
            <person name="Chang Y.J."/>
            <person name="Jeffries C.D."/>
            <person name="Rohde M."/>
            <person name="Goker M."/>
            <person name="Woyke T."/>
            <person name="Bristow J."/>
            <person name="Eisen J.A."/>
            <person name="Markowitz V."/>
            <person name="Hugenholtz P."/>
            <person name="Kyrpides N.C."/>
            <person name="Klenk H.P."/>
        </authorList>
    </citation>
    <scope>NUCLEOTIDE SEQUENCE [LARGE SCALE GENOMIC DNA]</scope>
    <source>
        <strain evidence="4">ATCC 482 / DSM 20109 / BCRC 11376 / JCM 18109 / NBRC 3775 / NCIMB 8073 / NRS 134</strain>
    </source>
</reference>
<proteinExistence type="predicted"/>